<accession>A0A6V7V0W2</accession>
<gene>
    <name evidence="1" type="ORF">MENT_LOCUS19100</name>
</gene>
<sequence>MIESYRSNGKATRSCESNRWKSLEFIPNMARMSVRRDGSYSALCSKLNTETTSKITNEEFLEITAPDFKLRRFKTTKLVEIVISLESSFPGSYVQICLCTDNVVMVKHLRTDNEDGFLIQNNYDKHVCFSYGKCAHITE</sequence>
<proteinExistence type="predicted"/>
<protein>
    <submittedName>
        <fullName evidence="1">Uncharacterized protein</fullName>
    </submittedName>
</protein>
<comment type="caution">
    <text evidence="1">The sequence shown here is derived from an EMBL/GenBank/DDBJ whole genome shotgun (WGS) entry which is preliminary data.</text>
</comment>
<dbReference type="AlphaFoldDB" id="A0A6V7V0W2"/>
<dbReference type="EMBL" id="CAJEWN010000131">
    <property type="protein sequence ID" value="CAD2167788.1"/>
    <property type="molecule type" value="Genomic_DNA"/>
</dbReference>
<reference evidence="1 2" key="1">
    <citation type="submission" date="2020-08" db="EMBL/GenBank/DDBJ databases">
        <authorList>
            <person name="Koutsovoulos G."/>
            <person name="Danchin GJ E."/>
        </authorList>
    </citation>
    <scope>NUCLEOTIDE SEQUENCE [LARGE SCALE GENOMIC DNA]</scope>
</reference>
<evidence type="ECO:0000313" key="1">
    <source>
        <dbReference type="EMBL" id="CAD2167788.1"/>
    </source>
</evidence>
<evidence type="ECO:0000313" key="2">
    <source>
        <dbReference type="Proteomes" id="UP000580250"/>
    </source>
</evidence>
<dbReference type="Proteomes" id="UP000580250">
    <property type="component" value="Unassembled WGS sequence"/>
</dbReference>
<organism evidence="1 2">
    <name type="scientific">Meloidogyne enterolobii</name>
    <name type="common">Root-knot nematode worm</name>
    <name type="synonym">Meloidogyne mayaguensis</name>
    <dbReference type="NCBI Taxonomy" id="390850"/>
    <lineage>
        <taxon>Eukaryota</taxon>
        <taxon>Metazoa</taxon>
        <taxon>Ecdysozoa</taxon>
        <taxon>Nematoda</taxon>
        <taxon>Chromadorea</taxon>
        <taxon>Rhabditida</taxon>
        <taxon>Tylenchina</taxon>
        <taxon>Tylenchomorpha</taxon>
        <taxon>Tylenchoidea</taxon>
        <taxon>Meloidogynidae</taxon>
        <taxon>Meloidogyninae</taxon>
        <taxon>Meloidogyne</taxon>
    </lineage>
</organism>
<name>A0A6V7V0W2_MELEN</name>